<dbReference type="NCBIfam" id="TIGR02985">
    <property type="entry name" value="Sig70_bacteroi1"/>
    <property type="match status" value="1"/>
</dbReference>
<dbReference type="InterPro" id="IPR014284">
    <property type="entry name" value="RNA_pol_sigma-70_dom"/>
</dbReference>
<dbReference type="Pfam" id="PF04542">
    <property type="entry name" value="Sigma70_r2"/>
    <property type="match status" value="1"/>
</dbReference>
<dbReference type="SUPFAM" id="SSF88659">
    <property type="entry name" value="Sigma3 and sigma4 domains of RNA polymerase sigma factors"/>
    <property type="match status" value="1"/>
</dbReference>
<keyword evidence="4" id="KW-0804">Transcription</keyword>
<protein>
    <submittedName>
        <fullName evidence="7">RNA polymerase sigma-70 factor</fullName>
    </submittedName>
</protein>
<dbReference type="PANTHER" id="PTHR43133">
    <property type="entry name" value="RNA POLYMERASE ECF-TYPE SIGMA FACTO"/>
    <property type="match status" value="1"/>
</dbReference>
<dbReference type="Proteomes" id="UP000598271">
    <property type="component" value="Unassembled WGS sequence"/>
</dbReference>
<dbReference type="Gene3D" id="1.10.1740.10">
    <property type="match status" value="1"/>
</dbReference>
<dbReference type="PANTHER" id="PTHR43133:SF46">
    <property type="entry name" value="RNA POLYMERASE SIGMA-70 FACTOR ECF SUBFAMILY"/>
    <property type="match status" value="1"/>
</dbReference>
<evidence type="ECO:0000313" key="8">
    <source>
        <dbReference type="Proteomes" id="UP000598271"/>
    </source>
</evidence>
<dbReference type="SUPFAM" id="SSF88946">
    <property type="entry name" value="Sigma2 domain of RNA polymerase sigma factors"/>
    <property type="match status" value="1"/>
</dbReference>
<organism evidence="7 8">
    <name type="scientific">Persicitalea jodogahamensis</name>
    <dbReference type="NCBI Taxonomy" id="402147"/>
    <lineage>
        <taxon>Bacteria</taxon>
        <taxon>Pseudomonadati</taxon>
        <taxon>Bacteroidota</taxon>
        <taxon>Cytophagia</taxon>
        <taxon>Cytophagales</taxon>
        <taxon>Spirosomataceae</taxon>
        <taxon>Persicitalea</taxon>
    </lineage>
</organism>
<evidence type="ECO:0000259" key="6">
    <source>
        <dbReference type="Pfam" id="PF08281"/>
    </source>
</evidence>
<comment type="caution">
    <text evidence="7">The sequence shown here is derived from an EMBL/GenBank/DDBJ whole genome shotgun (WGS) entry which is preliminary data.</text>
</comment>
<comment type="similarity">
    <text evidence="1">Belongs to the sigma-70 factor family. ECF subfamily.</text>
</comment>
<dbReference type="InterPro" id="IPR039425">
    <property type="entry name" value="RNA_pol_sigma-70-like"/>
</dbReference>
<keyword evidence="8" id="KW-1185">Reference proteome</keyword>
<dbReference type="RefSeq" id="WP_229580185.1">
    <property type="nucleotide sequence ID" value="NZ_BMXF01000001.1"/>
</dbReference>
<feature type="domain" description="RNA polymerase sigma-70 region 2" evidence="5">
    <location>
        <begin position="40"/>
        <end position="103"/>
    </location>
</feature>
<dbReference type="InterPro" id="IPR036388">
    <property type="entry name" value="WH-like_DNA-bd_sf"/>
</dbReference>
<dbReference type="InterPro" id="IPR007627">
    <property type="entry name" value="RNA_pol_sigma70_r2"/>
</dbReference>
<dbReference type="GO" id="GO:0003677">
    <property type="term" value="F:DNA binding"/>
    <property type="evidence" value="ECO:0007669"/>
    <property type="project" value="InterPro"/>
</dbReference>
<keyword evidence="3" id="KW-0731">Sigma factor</keyword>
<proteinExistence type="inferred from homology"/>
<sequence>MVLTLNVRYPIATTETHTDNDRELLSLLHQEDRQAFDLIFRKYWQELYDFAYIKTHDTDVAEEIVQELFVSFWEKRRTLQIGSLRSYLFVSVKNRVIDYYRRTTHDRLDTVTELASVDYPMFLDELEAAIQGAIAQLPEKTQKIFRMKKFEDKTTREISEYLAIPERTVEYHYTQATHTLKALLANFLSLLLGYFSSGTI</sequence>
<dbReference type="EMBL" id="BMXF01000001">
    <property type="protein sequence ID" value="GHB54299.1"/>
    <property type="molecule type" value="Genomic_DNA"/>
</dbReference>
<accession>A0A8J3D513</accession>
<reference evidence="7 8" key="1">
    <citation type="journal article" date="2014" name="Int. J. Syst. Evol. Microbiol.">
        <title>Complete genome sequence of Corynebacterium casei LMG S-19264T (=DSM 44701T), isolated from a smear-ripened cheese.</title>
        <authorList>
            <consortium name="US DOE Joint Genome Institute (JGI-PGF)"/>
            <person name="Walter F."/>
            <person name="Albersmeier A."/>
            <person name="Kalinowski J."/>
            <person name="Ruckert C."/>
        </authorList>
    </citation>
    <scope>NUCLEOTIDE SEQUENCE [LARGE SCALE GENOMIC DNA]</scope>
    <source>
        <strain evidence="7 8">KCTC 12866</strain>
    </source>
</reference>
<dbReference type="Pfam" id="PF08281">
    <property type="entry name" value="Sigma70_r4_2"/>
    <property type="match status" value="1"/>
</dbReference>
<dbReference type="GO" id="GO:0006352">
    <property type="term" value="P:DNA-templated transcription initiation"/>
    <property type="evidence" value="ECO:0007669"/>
    <property type="project" value="InterPro"/>
</dbReference>
<evidence type="ECO:0000256" key="2">
    <source>
        <dbReference type="ARBA" id="ARBA00023015"/>
    </source>
</evidence>
<dbReference type="NCBIfam" id="TIGR02937">
    <property type="entry name" value="sigma70-ECF"/>
    <property type="match status" value="1"/>
</dbReference>
<evidence type="ECO:0000256" key="4">
    <source>
        <dbReference type="ARBA" id="ARBA00023163"/>
    </source>
</evidence>
<dbReference type="AlphaFoldDB" id="A0A8J3D513"/>
<gene>
    <name evidence="7" type="ORF">GCM10007390_04080</name>
</gene>
<dbReference type="InterPro" id="IPR014327">
    <property type="entry name" value="RNA_pol_sigma70_bacteroid"/>
</dbReference>
<dbReference type="GO" id="GO:0016987">
    <property type="term" value="F:sigma factor activity"/>
    <property type="evidence" value="ECO:0007669"/>
    <property type="project" value="UniProtKB-KW"/>
</dbReference>
<feature type="domain" description="RNA polymerase sigma factor 70 region 4 type 2" evidence="6">
    <location>
        <begin position="129"/>
        <end position="176"/>
    </location>
</feature>
<dbReference type="InterPro" id="IPR013325">
    <property type="entry name" value="RNA_pol_sigma_r2"/>
</dbReference>
<evidence type="ECO:0000259" key="5">
    <source>
        <dbReference type="Pfam" id="PF04542"/>
    </source>
</evidence>
<keyword evidence="2" id="KW-0805">Transcription regulation</keyword>
<name>A0A8J3D513_9BACT</name>
<dbReference type="InterPro" id="IPR013249">
    <property type="entry name" value="RNA_pol_sigma70_r4_t2"/>
</dbReference>
<evidence type="ECO:0000256" key="1">
    <source>
        <dbReference type="ARBA" id="ARBA00010641"/>
    </source>
</evidence>
<dbReference type="InterPro" id="IPR013324">
    <property type="entry name" value="RNA_pol_sigma_r3/r4-like"/>
</dbReference>
<dbReference type="Gene3D" id="1.10.10.10">
    <property type="entry name" value="Winged helix-like DNA-binding domain superfamily/Winged helix DNA-binding domain"/>
    <property type="match status" value="1"/>
</dbReference>
<evidence type="ECO:0000256" key="3">
    <source>
        <dbReference type="ARBA" id="ARBA00023082"/>
    </source>
</evidence>
<evidence type="ECO:0000313" key="7">
    <source>
        <dbReference type="EMBL" id="GHB54299.1"/>
    </source>
</evidence>